<evidence type="ECO:0000256" key="1">
    <source>
        <dbReference type="ARBA" id="ARBA00022485"/>
    </source>
</evidence>
<dbReference type="InterPro" id="IPR011005">
    <property type="entry name" value="Dihydropteroate_synth-like_sf"/>
</dbReference>
<dbReference type="Proteomes" id="UP000053586">
    <property type="component" value="Unassembled WGS sequence"/>
</dbReference>
<keyword evidence="6 7" id="KW-0414">Isoprene biosynthesis</keyword>
<comment type="function">
    <text evidence="7">Converts 2C-methyl-D-erythritol 2,4-cyclodiphosphate (ME-2,4cPP) into 1-hydroxy-2-methyl-2-(E)-butenyl 4-diphosphate.</text>
</comment>
<gene>
    <name evidence="7 10" type="primary">ispG</name>
    <name evidence="10" type="ORF">GPUN_0249</name>
</gene>
<dbReference type="GO" id="GO:0016114">
    <property type="term" value="P:terpenoid biosynthetic process"/>
    <property type="evidence" value="ECO:0007669"/>
    <property type="project" value="InterPro"/>
</dbReference>
<dbReference type="GO" id="GO:0019288">
    <property type="term" value="P:isopentenyl diphosphate biosynthetic process, methylerythritol 4-phosphate pathway"/>
    <property type="evidence" value="ECO:0007669"/>
    <property type="project" value="UniProtKB-UniRule"/>
</dbReference>
<evidence type="ECO:0000256" key="3">
    <source>
        <dbReference type="ARBA" id="ARBA00023002"/>
    </source>
</evidence>
<comment type="cofactor">
    <cofactor evidence="7">
        <name>[4Fe-4S] cluster</name>
        <dbReference type="ChEBI" id="CHEBI:49883"/>
    </cofactor>
    <text evidence="7">Binds 1 [4Fe-4S] cluster.</text>
</comment>
<dbReference type="UniPathway" id="UPA00056">
    <property type="reaction ID" value="UER00096"/>
</dbReference>
<dbReference type="EC" id="1.17.7.3" evidence="7"/>
<organism evidence="10 11">
    <name type="scientific">Glaciecola punicea ACAM 611</name>
    <dbReference type="NCBI Taxonomy" id="1121923"/>
    <lineage>
        <taxon>Bacteria</taxon>
        <taxon>Pseudomonadati</taxon>
        <taxon>Pseudomonadota</taxon>
        <taxon>Gammaproteobacteria</taxon>
        <taxon>Alteromonadales</taxon>
        <taxon>Alteromonadaceae</taxon>
        <taxon>Glaciecola</taxon>
    </lineage>
</organism>
<dbReference type="PANTHER" id="PTHR30454:SF0">
    <property type="entry name" value="4-HYDROXY-3-METHYLBUT-2-EN-1-YL DIPHOSPHATE SYNTHASE (FERREDOXIN), CHLOROPLASTIC"/>
    <property type="match status" value="1"/>
</dbReference>
<keyword evidence="2 7" id="KW-0479">Metal-binding</keyword>
<feature type="binding site" evidence="7">
    <location>
        <position position="312"/>
    </location>
    <ligand>
        <name>[4Fe-4S] cluster</name>
        <dbReference type="ChEBI" id="CHEBI:49883"/>
    </ligand>
</feature>
<comment type="similarity">
    <text evidence="7">Belongs to the IspG family.</text>
</comment>
<evidence type="ECO:0000256" key="2">
    <source>
        <dbReference type="ARBA" id="ARBA00022723"/>
    </source>
</evidence>
<keyword evidence="11" id="KW-1185">Reference proteome</keyword>
<dbReference type="Pfam" id="PF04551">
    <property type="entry name" value="GcpE"/>
    <property type="match status" value="1"/>
</dbReference>
<evidence type="ECO:0000256" key="6">
    <source>
        <dbReference type="ARBA" id="ARBA00023229"/>
    </source>
</evidence>
<feature type="domain" description="IspG C-terminal" evidence="9">
    <location>
        <begin position="266"/>
        <end position="354"/>
    </location>
</feature>
<reference evidence="10 11" key="2">
    <citation type="journal article" date="2017" name="Antonie Van Leeuwenhoek">
        <title>Rhizobium rhizosphaerae sp. nov., a novel species isolated from rice rhizosphere.</title>
        <authorList>
            <person name="Zhao J.J."/>
            <person name="Zhang J."/>
            <person name="Zhang R.J."/>
            <person name="Zhang C.W."/>
            <person name="Yin H.Q."/>
            <person name="Zhang X.X."/>
        </authorList>
    </citation>
    <scope>NUCLEOTIDE SEQUENCE [LARGE SCALE GENOMIC DNA]</scope>
    <source>
        <strain evidence="10 11">ACAM 611</strain>
    </source>
</reference>
<keyword evidence="5 7" id="KW-0411">Iron-sulfur</keyword>
<sequence>MFSESPIKRRPSTRINVGSVPVGDGAPIAVQSMTNTETLDVAATVAQINRIQAVGADIVRVSVPTMDAAEAFKLIKQQVSIPLVADIHFDYRIALKVAEYGADCLRINPGNIGNIERVKSVVACARFYNIPIRIGVNGGSLERDLQEKYGEPTPQALLESAMRHVDILDKLNFDQFKVSVKASDVFLAVGAYRLLAKQISQPLHLGITEAGGLRSGSVKSAVGLGMLLAEGIGDTIRVSLAADPVEEIKVGFDILKSLRIRARGINLIACPSCSRQEFDVISTVNALEQRLEDIIMPLDVSIIGCVVNGPGEAEISDIGLTGARNMSGFYEDGIRQRERFSNDQLVDKLEQKIRAKVAAKTAMLDEKNRIDVLVSNGDA</sequence>
<reference evidence="10 11" key="1">
    <citation type="journal article" date="2012" name="J. Bacteriol.">
        <title>Genome sequence of proteorhodopsin-containing sea ice bacterium Glaciecola punicea ACAM 611T.</title>
        <authorList>
            <person name="Qin Q.-L."/>
            <person name="Xie B.-B."/>
            <person name="Shu Y.-L."/>
            <person name="Rong J.-C."/>
            <person name="Zhao D.-L."/>
            <person name="Zhang X.-Y."/>
            <person name="Chen X.-L."/>
            <person name="Zhou B.-C."/>
            <person name="Zhanga Y.-Z."/>
        </authorList>
    </citation>
    <scope>NUCLEOTIDE SEQUENCE [LARGE SCALE GENOMIC DNA]</scope>
    <source>
        <strain evidence="10 11">ACAM 611</strain>
    </source>
</reference>
<keyword evidence="4 7" id="KW-0408">Iron</keyword>
<dbReference type="STRING" id="56804.BAE46_10260"/>
<dbReference type="Gene3D" id="3.20.20.20">
    <property type="entry name" value="Dihydropteroate synthase-like"/>
    <property type="match status" value="1"/>
</dbReference>
<dbReference type="OrthoDB" id="9803214at2"/>
<evidence type="ECO:0000256" key="4">
    <source>
        <dbReference type="ARBA" id="ARBA00023004"/>
    </source>
</evidence>
<dbReference type="EMBL" id="BAET01000004">
    <property type="protein sequence ID" value="GAB54402.1"/>
    <property type="molecule type" value="Genomic_DNA"/>
</dbReference>
<dbReference type="InterPro" id="IPR004588">
    <property type="entry name" value="IspG_bac-typ"/>
</dbReference>
<dbReference type="FunFam" id="3.20.20.20:FF:000001">
    <property type="entry name" value="4-hydroxy-3-methylbut-2-en-1-yl diphosphate synthase (flavodoxin)"/>
    <property type="match status" value="1"/>
</dbReference>
<dbReference type="NCBIfam" id="NF001540">
    <property type="entry name" value="PRK00366.1"/>
    <property type="match status" value="1"/>
</dbReference>
<dbReference type="InterPro" id="IPR016425">
    <property type="entry name" value="IspG_bac"/>
</dbReference>
<dbReference type="AlphaFoldDB" id="H5T7X5"/>
<feature type="domain" description="IspG TIM-barrel" evidence="8">
    <location>
        <begin position="13"/>
        <end position="251"/>
    </location>
</feature>
<dbReference type="InterPro" id="IPR045854">
    <property type="entry name" value="NO2/SO3_Rdtase_4Fe4S_sf"/>
</dbReference>
<name>H5T7X5_9ALTE</name>
<comment type="caution">
    <text evidence="10">The sequence shown here is derived from an EMBL/GenBank/DDBJ whole genome shotgun (WGS) entry which is preliminary data.</text>
</comment>
<dbReference type="Pfam" id="PF26540">
    <property type="entry name" value="GcpE_C"/>
    <property type="match status" value="1"/>
</dbReference>
<evidence type="ECO:0000256" key="7">
    <source>
        <dbReference type="HAMAP-Rule" id="MF_00159"/>
    </source>
</evidence>
<evidence type="ECO:0000259" key="9">
    <source>
        <dbReference type="Pfam" id="PF26540"/>
    </source>
</evidence>
<dbReference type="GO" id="GO:0005506">
    <property type="term" value="F:iron ion binding"/>
    <property type="evidence" value="ECO:0007669"/>
    <property type="project" value="InterPro"/>
</dbReference>
<dbReference type="RefSeq" id="WP_006002609.1">
    <property type="nucleotide sequence ID" value="NZ_BAET01000004.1"/>
</dbReference>
<feature type="binding site" evidence="7">
    <location>
        <position position="305"/>
    </location>
    <ligand>
        <name>[4Fe-4S] cluster</name>
        <dbReference type="ChEBI" id="CHEBI:49883"/>
    </ligand>
</feature>
<dbReference type="SUPFAM" id="SSF56014">
    <property type="entry name" value="Nitrite and sulphite reductase 4Fe-4S domain-like"/>
    <property type="match status" value="1"/>
</dbReference>
<dbReference type="InterPro" id="IPR058579">
    <property type="entry name" value="IspG_C"/>
</dbReference>
<dbReference type="InterPro" id="IPR036849">
    <property type="entry name" value="Enolase-like_C_sf"/>
</dbReference>
<protein>
    <recommendedName>
        <fullName evidence="7">4-hydroxy-3-methylbut-2-en-1-yl diphosphate synthase (flavodoxin)</fullName>
        <ecNumber evidence="7">1.17.7.3</ecNumber>
    </recommendedName>
    <alternativeName>
        <fullName evidence="7">1-hydroxy-2-methyl-2-(E)-butenyl 4-diphosphate synthase</fullName>
    </alternativeName>
</protein>
<dbReference type="HAMAP" id="MF_00159">
    <property type="entry name" value="IspG"/>
    <property type="match status" value="1"/>
</dbReference>
<feature type="binding site" evidence="7">
    <location>
        <position position="273"/>
    </location>
    <ligand>
        <name>[4Fe-4S] cluster</name>
        <dbReference type="ChEBI" id="CHEBI:49883"/>
    </ligand>
</feature>
<dbReference type="InterPro" id="IPR058578">
    <property type="entry name" value="IspG_TIM"/>
</dbReference>
<dbReference type="NCBIfam" id="TIGR00612">
    <property type="entry name" value="ispG_gcpE"/>
    <property type="match status" value="1"/>
</dbReference>
<evidence type="ECO:0000259" key="8">
    <source>
        <dbReference type="Pfam" id="PF04551"/>
    </source>
</evidence>
<evidence type="ECO:0000256" key="5">
    <source>
        <dbReference type="ARBA" id="ARBA00023014"/>
    </source>
</evidence>
<dbReference type="GO" id="GO:0051539">
    <property type="term" value="F:4 iron, 4 sulfur cluster binding"/>
    <property type="evidence" value="ECO:0007669"/>
    <property type="project" value="UniProtKB-UniRule"/>
</dbReference>
<dbReference type="Gene3D" id="3.30.413.10">
    <property type="entry name" value="Sulfite Reductase Hemoprotein, domain 1"/>
    <property type="match status" value="1"/>
</dbReference>
<accession>H5T7X5</accession>
<evidence type="ECO:0000313" key="11">
    <source>
        <dbReference type="Proteomes" id="UP000053586"/>
    </source>
</evidence>
<dbReference type="eggNOG" id="COG0821">
    <property type="taxonomic scope" value="Bacteria"/>
</dbReference>
<evidence type="ECO:0000313" key="10">
    <source>
        <dbReference type="EMBL" id="GAB54402.1"/>
    </source>
</evidence>
<comment type="pathway">
    <text evidence="7">Isoprenoid biosynthesis; isopentenyl diphosphate biosynthesis via DXP pathway; isopentenyl diphosphate from 1-deoxy-D-xylulose 5-phosphate: step 5/6.</text>
</comment>
<keyword evidence="3 7" id="KW-0560">Oxidoreductase</keyword>
<feature type="binding site" evidence="7">
    <location>
        <position position="270"/>
    </location>
    <ligand>
        <name>[4Fe-4S] cluster</name>
        <dbReference type="ChEBI" id="CHEBI:49883"/>
    </ligand>
</feature>
<dbReference type="PIRSF" id="PIRSF004640">
    <property type="entry name" value="IspG"/>
    <property type="match status" value="1"/>
</dbReference>
<comment type="catalytic activity">
    <reaction evidence="7">
        <text>(2E)-4-hydroxy-3-methylbut-2-enyl diphosphate + oxidized [flavodoxin] + H2O + 2 H(+) = 2-C-methyl-D-erythritol 2,4-cyclic diphosphate + reduced [flavodoxin]</text>
        <dbReference type="Rhea" id="RHEA:43604"/>
        <dbReference type="Rhea" id="RHEA-COMP:10622"/>
        <dbReference type="Rhea" id="RHEA-COMP:10623"/>
        <dbReference type="ChEBI" id="CHEBI:15377"/>
        <dbReference type="ChEBI" id="CHEBI:15378"/>
        <dbReference type="ChEBI" id="CHEBI:57618"/>
        <dbReference type="ChEBI" id="CHEBI:58210"/>
        <dbReference type="ChEBI" id="CHEBI:58483"/>
        <dbReference type="ChEBI" id="CHEBI:128753"/>
        <dbReference type="EC" id="1.17.7.3"/>
    </reaction>
</comment>
<dbReference type="GO" id="GO:0141197">
    <property type="term" value="F:4-hydroxy-3-methylbut-2-enyl-diphosphate synthase activity (flavodoxin)"/>
    <property type="evidence" value="ECO:0007669"/>
    <property type="project" value="UniProtKB-EC"/>
</dbReference>
<keyword evidence="1 7" id="KW-0004">4Fe-4S</keyword>
<dbReference type="GO" id="GO:0046429">
    <property type="term" value="F:4-hydroxy-3-methylbut-2-en-1-yl diphosphate synthase activity (ferredoxin)"/>
    <property type="evidence" value="ECO:0007669"/>
    <property type="project" value="UniProtKB-UniRule"/>
</dbReference>
<dbReference type="PANTHER" id="PTHR30454">
    <property type="entry name" value="4-HYDROXY-3-METHYLBUT-2-EN-1-YL DIPHOSPHATE SYNTHASE"/>
    <property type="match status" value="1"/>
</dbReference>
<proteinExistence type="inferred from homology"/>
<dbReference type="SUPFAM" id="SSF51604">
    <property type="entry name" value="Enolase C-terminal domain-like"/>
    <property type="match status" value="1"/>
</dbReference>